<reference evidence="10 11" key="1">
    <citation type="submission" date="2019-07" db="EMBL/GenBank/DDBJ databases">
        <title>Genomes of Cafeteria roenbergensis.</title>
        <authorList>
            <person name="Fischer M.G."/>
            <person name="Hackl T."/>
            <person name="Roman M."/>
        </authorList>
    </citation>
    <scope>NUCLEOTIDE SEQUENCE [LARGE SCALE GENOMIC DNA]</scope>
    <source>
        <strain evidence="10 11">BVI</strain>
    </source>
</reference>
<dbReference type="Pfam" id="PF08016">
    <property type="entry name" value="PKD_channel"/>
    <property type="match status" value="1"/>
</dbReference>
<feature type="compositionally biased region" description="Low complexity" evidence="6">
    <location>
        <begin position="745"/>
        <end position="765"/>
    </location>
</feature>
<feature type="domain" description="Polycystin cation channel PKD1/PKD2" evidence="8">
    <location>
        <begin position="382"/>
        <end position="600"/>
    </location>
</feature>
<feature type="transmembrane region" description="Helical" evidence="7">
    <location>
        <begin position="379"/>
        <end position="396"/>
    </location>
</feature>
<feature type="compositionally biased region" description="Pro residues" evidence="6">
    <location>
        <begin position="766"/>
        <end position="776"/>
    </location>
</feature>
<dbReference type="InterPro" id="IPR051223">
    <property type="entry name" value="Polycystin"/>
</dbReference>
<evidence type="ECO:0000256" key="5">
    <source>
        <dbReference type="ARBA" id="ARBA00023136"/>
    </source>
</evidence>
<keyword evidence="5 7" id="KW-0472">Membrane</keyword>
<dbReference type="GO" id="GO:0016020">
    <property type="term" value="C:membrane"/>
    <property type="evidence" value="ECO:0007669"/>
    <property type="project" value="UniProtKB-SubCell"/>
</dbReference>
<organism evidence="10 11">
    <name type="scientific">Cafeteria roenbergensis</name>
    <name type="common">Marine flagellate</name>
    <dbReference type="NCBI Taxonomy" id="33653"/>
    <lineage>
        <taxon>Eukaryota</taxon>
        <taxon>Sar</taxon>
        <taxon>Stramenopiles</taxon>
        <taxon>Bigyra</taxon>
        <taxon>Opalozoa</taxon>
        <taxon>Bicosoecida</taxon>
        <taxon>Cafeteriaceae</taxon>
        <taxon>Cafeteria</taxon>
    </lineage>
</organism>
<comment type="similarity">
    <text evidence="2">Belongs to the polycystin family.</text>
</comment>
<evidence type="ECO:0000256" key="1">
    <source>
        <dbReference type="ARBA" id="ARBA00004141"/>
    </source>
</evidence>
<dbReference type="AlphaFoldDB" id="A0A5A8CG48"/>
<gene>
    <name evidence="10" type="ORF">FNF29_04458</name>
</gene>
<evidence type="ECO:0000313" key="10">
    <source>
        <dbReference type="EMBL" id="KAA0151534.1"/>
    </source>
</evidence>
<dbReference type="PANTHER" id="PTHR10877">
    <property type="entry name" value="POLYCYSTIN FAMILY MEMBER"/>
    <property type="match status" value="1"/>
</dbReference>
<evidence type="ECO:0000259" key="8">
    <source>
        <dbReference type="Pfam" id="PF08016"/>
    </source>
</evidence>
<feature type="transmembrane region" description="Helical" evidence="7">
    <location>
        <begin position="569"/>
        <end position="593"/>
    </location>
</feature>
<sequence>MQDLGNPTAPAQVDSATQSVGLVDKHAAARSNVFVLGQLLKHEVERQAHKTTSRPGARVVPVSKPGVTDSGAAGLPVRQMLSSMYEIERQKRLGEVAVFFGLFAIFGIIAFQLYDVGVAYKTNAALEDLLLDEEFPGASFKKNFYEVMTQGEIFEWLQGPMLGQLYPTESYSGRPLSPIQQQYALGYFRLVGGVRLRQLRVRNDSCISERALADCSKEATDVFGNPVASGSASSCLGRFDNIDGTCYGAFRTSESLTSFDSTEAKEPFYRNGHEYTWQSGLSKLDGLYGWDQLYGTGGYVVELPTNQTLAAEKLDQIFADAFLDRASRALEVGINLYNTNTRLLSVCRVVFEMFPSGHVLKWARIYSVPVLQYSSVQDLIRAGFECILVVYVIYYVQKSLRRIFRDSRAGMGFIKAAVVPSTMFELVLSALIIVMMQQWLRYVTSPGISAFDVNSPGYVDLFTEAEGFIFALSWAGLVSLCASFRLFQFMSISKRLSTMWLTFQNGMMNLVAFGISFGLVIVGFALWGEMSFGFFLKDFRTFWSSASTLARFTLGAWDYTQLRDARPAFAGVFFSLYSALMTISLLNMIIGIIETSFSEVLDIVETADRWKENSQPVETACLERMRIGSSICCRRVFGVPLMPGDSDLRMERVLAARDRFRSALRECMRQAKREGTDLFRHFDRVYDDAGKDDAMFISWHELASLLYKDQVYSAPVLYFEGGKKARALNPIALASVAGSAASAGAAGGSAAPPAAGATGPTIAGPTPLPPPTPTPPARRAKPTIDQLLAELQAEIDAQPVTEADAAVIFDPDPDDVARQQCGPMLWGLCCCLCTTGRVSYGESSRCRGCSCFSGCGAKKDTAAARRRSRRRSTAQTEKREWQALRRLVKAYVSTEEVHFVAAARKHQRAKEQQDARGVAPFKVRKRIGGRVLHRNLVLDDERGELLNFDARDHLKKRLPLSQLVAVEQRLNDSCSISLIFTSQGVPAELEGKLGGLETVFNIEFSRPNETARFYEELCAVTAKLHRRMQMLSDLMVMQPAEAAMMLSRSGVDGAHATVSKMSARAKSSKRLKAKASSKAVQRVAGSSPTVRRAMSGKAAMRRIVTKQMSAGRFIQAAKAASGDQSKEAAPQARASLPAGVGDASGSALPSPLSSATADRTAAADAKRASASPARTSSPRTTPVDFF</sequence>
<protein>
    <submittedName>
        <fullName evidence="10">Uncharacterized protein</fullName>
    </submittedName>
</protein>
<feature type="region of interest" description="Disordered" evidence="6">
    <location>
        <begin position="1119"/>
        <end position="1186"/>
    </location>
</feature>
<keyword evidence="4 7" id="KW-1133">Transmembrane helix</keyword>
<evidence type="ECO:0000256" key="4">
    <source>
        <dbReference type="ARBA" id="ARBA00022989"/>
    </source>
</evidence>
<dbReference type="InterPro" id="IPR046791">
    <property type="entry name" value="Polycystin_dom"/>
</dbReference>
<dbReference type="PANTHER" id="PTHR10877:SF183">
    <property type="entry name" value="AT14535P-RELATED"/>
    <property type="match status" value="1"/>
</dbReference>
<evidence type="ECO:0000256" key="6">
    <source>
        <dbReference type="SAM" id="MobiDB-lite"/>
    </source>
</evidence>
<name>A0A5A8CG48_CAFRO</name>
<feature type="transmembrane region" description="Helical" evidence="7">
    <location>
        <begin position="417"/>
        <end position="436"/>
    </location>
</feature>
<feature type="region of interest" description="Disordered" evidence="6">
    <location>
        <begin position="745"/>
        <end position="780"/>
    </location>
</feature>
<evidence type="ECO:0000256" key="3">
    <source>
        <dbReference type="ARBA" id="ARBA00022692"/>
    </source>
</evidence>
<feature type="transmembrane region" description="Helical" evidence="7">
    <location>
        <begin position="539"/>
        <end position="557"/>
    </location>
</feature>
<feature type="compositionally biased region" description="Low complexity" evidence="6">
    <location>
        <begin position="1143"/>
        <end position="1186"/>
    </location>
</feature>
<feature type="region of interest" description="Disordered" evidence="6">
    <location>
        <begin position="1060"/>
        <end position="1097"/>
    </location>
</feature>
<evidence type="ECO:0000259" key="9">
    <source>
        <dbReference type="Pfam" id="PF20519"/>
    </source>
</evidence>
<comment type="subcellular location">
    <subcellularLocation>
        <location evidence="1">Membrane</location>
        <topology evidence="1">Multi-pass membrane protein</topology>
    </subcellularLocation>
</comment>
<dbReference type="InterPro" id="IPR013122">
    <property type="entry name" value="PKD1_2_channel"/>
</dbReference>
<feature type="domain" description="Polycystin" evidence="9">
    <location>
        <begin position="144"/>
        <end position="368"/>
    </location>
</feature>
<dbReference type="Gene3D" id="1.10.287.70">
    <property type="match status" value="1"/>
</dbReference>
<keyword evidence="11" id="KW-1185">Reference proteome</keyword>
<evidence type="ECO:0000256" key="2">
    <source>
        <dbReference type="ARBA" id="ARBA00007200"/>
    </source>
</evidence>
<dbReference type="Proteomes" id="UP000323011">
    <property type="component" value="Unassembled WGS sequence"/>
</dbReference>
<accession>A0A5A8CG48</accession>
<evidence type="ECO:0000313" key="11">
    <source>
        <dbReference type="Proteomes" id="UP000323011"/>
    </source>
</evidence>
<dbReference type="EMBL" id="VLTN01000026">
    <property type="protein sequence ID" value="KAA0151534.1"/>
    <property type="molecule type" value="Genomic_DNA"/>
</dbReference>
<feature type="compositionally biased region" description="Basic residues" evidence="6">
    <location>
        <begin position="1066"/>
        <end position="1075"/>
    </location>
</feature>
<comment type="caution">
    <text evidence="10">The sequence shown here is derived from an EMBL/GenBank/DDBJ whole genome shotgun (WGS) entry which is preliminary data.</text>
</comment>
<feature type="transmembrane region" description="Helical" evidence="7">
    <location>
        <begin position="508"/>
        <end position="527"/>
    </location>
</feature>
<keyword evidence="3 7" id="KW-0812">Transmembrane</keyword>
<dbReference type="Pfam" id="PF20519">
    <property type="entry name" value="Polycystin_dom"/>
    <property type="match status" value="1"/>
</dbReference>
<feature type="transmembrane region" description="Helical" evidence="7">
    <location>
        <begin position="468"/>
        <end position="487"/>
    </location>
</feature>
<evidence type="ECO:0000256" key="7">
    <source>
        <dbReference type="SAM" id="Phobius"/>
    </source>
</evidence>
<feature type="transmembrane region" description="Helical" evidence="7">
    <location>
        <begin position="93"/>
        <end position="114"/>
    </location>
</feature>
<proteinExistence type="inferred from homology"/>